<dbReference type="Proteomes" id="UP001597216">
    <property type="component" value="Unassembled WGS sequence"/>
</dbReference>
<reference evidence="2" key="1">
    <citation type="journal article" date="2019" name="Int. J. Syst. Evol. Microbiol.">
        <title>The Global Catalogue of Microorganisms (GCM) 10K type strain sequencing project: providing services to taxonomists for standard genome sequencing and annotation.</title>
        <authorList>
            <consortium name="The Broad Institute Genomics Platform"/>
            <consortium name="The Broad Institute Genome Sequencing Center for Infectious Disease"/>
            <person name="Wu L."/>
            <person name="Ma J."/>
        </authorList>
    </citation>
    <scope>NUCLEOTIDE SEQUENCE [LARGE SCALE GENOMIC DNA]</scope>
    <source>
        <strain evidence="2">CCUG 55074</strain>
    </source>
</reference>
<organism evidence="1 2">
    <name type="scientific">Phenylobacterium conjunctum</name>
    <dbReference type="NCBI Taxonomy" id="1298959"/>
    <lineage>
        <taxon>Bacteria</taxon>
        <taxon>Pseudomonadati</taxon>
        <taxon>Pseudomonadota</taxon>
        <taxon>Alphaproteobacteria</taxon>
        <taxon>Caulobacterales</taxon>
        <taxon>Caulobacteraceae</taxon>
        <taxon>Phenylobacterium</taxon>
    </lineage>
</organism>
<name>A0ABW3T6V7_9CAUL</name>
<keyword evidence="2" id="KW-1185">Reference proteome</keyword>
<protein>
    <submittedName>
        <fullName evidence="1">Lar family restriction alleviation protein</fullName>
    </submittedName>
</protein>
<evidence type="ECO:0000313" key="2">
    <source>
        <dbReference type="Proteomes" id="UP001597216"/>
    </source>
</evidence>
<dbReference type="RefSeq" id="WP_374347893.1">
    <property type="nucleotide sequence ID" value="NZ_JBHTLQ010000040.1"/>
</dbReference>
<comment type="caution">
    <text evidence="1">The sequence shown here is derived from an EMBL/GenBank/DDBJ whole genome shotgun (WGS) entry which is preliminary data.</text>
</comment>
<dbReference type="EMBL" id="JBHTLQ010000040">
    <property type="protein sequence ID" value="MFD1192011.1"/>
    <property type="molecule type" value="Genomic_DNA"/>
</dbReference>
<gene>
    <name evidence="1" type="ORF">ACFQ27_15590</name>
</gene>
<dbReference type="Pfam" id="PF14354">
    <property type="entry name" value="Lar_restr_allev"/>
    <property type="match status" value="1"/>
</dbReference>
<proteinExistence type="predicted"/>
<accession>A0ABW3T6V7</accession>
<evidence type="ECO:0000313" key="1">
    <source>
        <dbReference type="EMBL" id="MFD1192011.1"/>
    </source>
</evidence>
<sequence>MAPPRPLPCPFCASTDLKTVVQDRDCYFVQCQDCQADGPPEETLGEAVQVWNAREIGAPPRDLIVQAAEAPARFTGPQGARSTAEWIADAIRIQLTSKLSR</sequence>